<feature type="signal peptide" evidence="3">
    <location>
        <begin position="1"/>
        <end position="27"/>
    </location>
</feature>
<sequence length="322" mass="33330">MKTLPRGAAAAAAVAMGLSLAALPAMAEEITPPEGSTPVVGMAVEPGSKDLWLAGPDADRGTFVNAKNGDEWTFSGKPESVQALAWSDGRLWVGDIGDTSLARDHVVIFRLGAPENGKSTYFAYDFEYPDGPHDAKAMLLSGRGNIYIVTSGEDPGIYRAPADPSRQNMNDLRRVADAPKGVTDGVFLTDGTTMALRTETGIEYIDALEWAPLVTDTLVGAPQDESITVGQRDELFVGGNPGIRSAEVPSSDTTTTVTPEPTASPTPTATGEATPVASASPDTGSEQGGTPSQPARTGTIVAIALAGLLAVAAGAVTFFVRR</sequence>
<dbReference type="OrthoDB" id="9801244at2"/>
<feature type="chain" id="PRO_5012456297" description="WD40 repeat domain-containing protein" evidence="3">
    <location>
        <begin position="28"/>
        <end position="322"/>
    </location>
</feature>
<gene>
    <name evidence="4" type="ORF">BW730_11620</name>
</gene>
<reference evidence="5" key="1">
    <citation type="submission" date="2017-02" db="EMBL/GenBank/DDBJ databases">
        <title>Tessaracoccus aquaemaris sp. nov., isolated from the intestine of a Korean rockfish, Sebastes schlegelii, in a marine aquaculture pond.</title>
        <authorList>
            <person name="Tak E.J."/>
            <person name="Bae J.-W."/>
        </authorList>
    </citation>
    <scope>NUCLEOTIDE SEQUENCE [LARGE SCALE GENOMIC DNA]</scope>
    <source>
        <strain evidence="5">NSG39</strain>
    </source>
</reference>
<evidence type="ECO:0000256" key="3">
    <source>
        <dbReference type="SAM" id="SignalP"/>
    </source>
</evidence>
<dbReference type="KEGG" id="tes:BW730_11620"/>
<feature type="compositionally biased region" description="Polar residues" evidence="1">
    <location>
        <begin position="280"/>
        <end position="294"/>
    </location>
</feature>
<dbReference type="STRING" id="1332264.BW730_11620"/>
<keyword evidence="2" id="KW-0472">Membrane</keyword>
<evidence type="ECO:0000313" key="5">
    <source>
        <dbReference type="Proteomes" id="UP000188145"/>
    </source>
</evidence>
<feature type="transmembrane region" description="Helical" evidence="2">
    <location>
        <begin position="300"/>
        <end position="320"/>
    </location>
</feature>
<keyword evidence="2" id="KW-0812">Transmembrane</keyword>
<keyword evidence="5" id="KW-1185">Reference proteome</keyword>
<evidence type="ECO:0000256" key="1">
    <source>
        <dbReference type="SAM" id="MobiDB-lite"/>
    </source>
</evidence>
<accession>A0A1Q2CPI1</accession>
<keyword evidence="2" id="KW-1133">Transmembrane helix</keyword>
<feature type="compositionally biased region" description="Low complexity" evidence="1">
    <location>
        <begin position="247"/>
        <end position="276"/>
    </location>
</feature>
<dbReference type="InterPro" id="IPR011041">
    <property type="entry name" value="Quinoprot_gluc/sorb_DH_b-prop"/>
</dbReference>
<evidence type="ECO:0008006" key="6">
    <source>
        <dbReference type="Google" id="ProtNLM"/>
    </source>
</evidence>
<keyword evidence="3" id="KW-0732">Signal</keyword>
<feature type="region of interest" description="Disordered" evidence="1">
    <location>
        <begin position="235"/>
        <end position="294"/>
    </location>
</feature>
<evidence type="ECO:0000313" key="4">
    <source>
        <dbReference type="EMBL" id="AQP48037.1"/>
    </source>
</evidence>
<evidence type="ECO:0000256" key="2">
    <source>
        <dbReference type="SAM" id="Phobius"/>
    </source>
</evidence>
<protein>
    <recommendedName>
        <fullName evidence="6">WD40 repeat domain-containing protein</fullName>
    </recommendedName>
</protein>
<dbReference type="RefSeq" id="WP_077686371.1">
    <property type="nucleotide sequence ID" value="NZ_CP019606.1"/>
</dbReference>
<dbReference type="SUPFAM" id="SSF50952">
    <property type="entry name" value="Soluble quinoprotein glucose dehydrogenase"/>
    <property type="match status" value="1"/>
</dbReference>
<name>A0A1Q2CPI1_9ACTN</name>
<dbReference type="EMBL" id="CP019606">
    <property type="protein sequence ID" value="AQP48037.1"/>
    <property type="molecule type" value="Genomic_DNA"/>
</dbReference>
<proteinExistence type="predicted"/>
<dbReference type="Proteomes" id="UP000188145">
    <property type="component" value="Chromosome"/>
</dbReference>
<dbReference type="AlphaFoldDB" id="A0A1Q2CPI1"/>
<organism evidence="4 5">
    <name type="scientific">Tessaracoccus aquimaris</name>
    <dbReference type="NCBI Taxonomy" id="1332264"/>
    <lineage>
        <taxon>Bacteria</taxon>
        <taxon>Bacillati</taxon>
        <taxon>Actinomycetota</taxon>
        <taxon>Actinomycetes</taxon>
        <taxon>Propionibacteriales</taxon>
        <taxon>Propionibacteriaceae</taxon>
        <taxon>Tessaracoccus</taxon>
    </lineage>
</organism>